<comment type="pathway">
    <text evidence="2">Purine metabolism; 3',5'-cyclic di-GMP biosynthesis.</text>
</comment>
<dbReference type="GO" id="GO:0043709">
    <property type="term" value="P:cell adhesion involved in single-species biofilm formation"/>
    <property type="evidence" value="ECO:0007669"/>
    <property type="project" value="TreeGrafter"/>
</dbReference>
<dbReference type="GO" id="GO:0005525">
    <property type="term" value="F:GTP binding"/>
    <property type="evidence" value="ECO:0007669"/>
    <property type="project" value="UniProtKB-KW"/>
</dbReference>
<evidence type="ECO:0000256" key="5">
    <source>
        <dbReference type="ARBA" id="ARBA00034247"/>
    </source>
</evidence>
<dbReference type="GO" id="GO:1902201">
    <property type="term" value="P:negative regulation of bacterial-type flagellum-dependent cell motility"/>
    <property type="evidence" value="ECO:0007669"/>
    <property type="project" value="TreeGrafter"/>
</dbReference>
<dbReference type="Proteomes" id="UP000254849">
    <property type="component" value="Unassembled WGS sequence"/>
</dbReference>
<dbReference type="EC" id="2.7.7.65" evidence="3"/>
<keyword evidence="8" id="KW-0548">Nucleotidyltransferase</keyword>
<evidence type="ECO:0000256" key="1">
    <source>
        <dbReference type="ARBA" id="ARBA00001946"/>
    </source>
</evidence>
<dbReference type="PANTHER" id="PTHR45138:SF9">
    <property type="entry name" value="DIGUANYLATE CYCLASE DGCM-RELATED"/>
    <property type="match status" value="1"/>
</dbReference>
<dbReference type="AlphaFoldDB" id="A0AAC8VMJ1"/>
<dbReference type="NCBIfam" id="NF007380">
    <property type="entry name" value="PRK09894.1"/>
    <property type="match status" value="1"/>
</dbReference>
<dbReference type="GO" id="GO:0005886">
    <property type="term" value="C:plasma membrane"/>
    <property type="evidence" value="ECO:0007669"/>
    <property type="project" value="TreeGrafter"/>
</dbReference>
<comment type="catalytic activity">
    <reaction evidence="5">
        <text>2 GTP = 3',3'-c-di-GMP + 2 diphosphate</text>
        <dbReference type="Rhea" id="RHEA:24898"/>
        <dbReference type="ChEBI" id="CHEBI:33019"/>
        <dbReference type="ChEBI" id="CHEBI:37565"/>
        <dbReference type="ChEBI" id="CHEBI:58805"/>
        <dbReference type="EC" id="2.7.7.65"/>
    </reaction>
</comment>
<dbReference type="CDD" id="cd01949">
    <property type="entry name" value="GGDEF"/>
    <property type="match status" value="1"/>
</dbReference>
<dbReference type="PROSITE" id="PS50887">
    <property type="entry name" value="GGDEF"/>
    <property type="match status" value="1"/>
</dbReference>
<dbReference type="SUPFAM" id="SSF55073">
    <property type="entry name" value="Nucleotide cyclase"/>
    <property type="match status" value="1"/>
</dbReference>
<reference evidence="9" key="2">
    <citation type="submission" date="2015-09" db="EMBL/GenBank/DDBJ databases">
        <title>Cronobacter genome sequencing and assembly.</title>
        <authorList>
            <person name="Descombes P."/>
            <person name="Baert L."/>
            <person name="Ngom-Bru C."/>
            <person name="Barretto C."/>
        </authorList>
    </citation>
    <scope>NUCLEOTIDE SEQUENCE [LARGE SCALE GENOMIC DNA]</scope>
    <source>
        <strain evidence="9">NCTC 9529</strain>
    </source>
</reference>
<comment type="cofactor">
    <cofactor evidence="1">
        <name>Mg(2+)</name>
        <dbReference type="ChEBI" id="CHEBI:18420"/>
    </cofactor>
</comment>
<evidence type="ECO:0000313" key="10">
    <source>
        <dbReference type="Proteomes" id="UP000254849"/>
    </source>
</evidence>
<dbReference type="GO" id="GO:0052621">
    <property type="term" value="F:diguanylate cyclase activity"/>
    <property type="evidence" value="ECO:0007669"/>
    <property type="project" value="UniProtKB-EC"/>
</dbReference>
<gene>
    <name evidence="8" type="primary">ydeH</name>
    <name evidence="7" type="ORF">AFK65_02480</name>
    <name evidence="8" type="ORF">NCTC9529_00510</name>
</gene>
<dbReference type="PANTHER" id="PTHR45138">
    <property type="entry name" value="REGULATORY COMPONENTS OF SENSORY TRANSDUCTION SYSTEM"/>
    <property type="match status" value="1"/>
</dbReference>
<dbReference type="RefSeq" id="WP_007705218.1">
    <property type="nucleotide sequence ID" value="NZ_AJKW01000014.1"/>
</dbReference>
<dbReference type="KEGG" id="cui:AFK65_02480"/>
<dbReference type="InterPro" id="IPR029787">
    <property type="entry name" value="Nucleotide_cyclase"/>
</dbReference>
<protein>
    <recommendedName>
        <fullName evidence="3">diguanylate cyclase</fullName>
        <ecNumber evidence="3">2.7.7.65</ecNumber>
    </recommendedName>
</protein>
<dbReference type="InterPro" id="IPR050469">
    <property type="entry name" value="Diguanylate_Cyclase"/>
</dbReference>
<keyword evidence="10" id="KW-1185">Reference proteome</keyword>
<name>A0AAC8VMJ1_9ENTR</name>
<sequence>MDLHQIDLSLNELNHAVKLHYEWTGKFLELVLLGREPDNSFIHPQSHLSCRFCQWMTRCDNSPSRYARFIENISKAHQTMHDTAHTLIRLIADKQVGSDELYAYHDAQQQFVASIDDYRQQLISLRNRHDMLTGLPLRQLLYEDFDFLHNSAREQALWLLIIDIDRFKKVNDTYGHNAGDDVLREVAQRLKSEARDGERVYRFGGEEFIALLAGHTQEEAREAGLRLCGCPARLPITLNDESLQVTVTGGLTGIRRDETLHEAIGRADDAMYFGKNNGRNRCILTLDGLMRETLK</sequence>
<evidence type="ECO:0000313" key="8">
    <source>
        <dbReference type="EMBL" id="STC98935.1"/>
    </source>
</evidence>
<reference evidence="8 10" key="4">
    <citation type="submission" date="2018-06" db="EMBL/GenBank/DDBJ databases">
        <authorList>
            <consortium name="Pathogen Informatics"/>
            <person name="Doyle S."/>
        </authorList>
    </citation>
    <scope>NUCLEOTIDE SEQUENCE [LARGE SCALE GENOMIC DNA]</scope>
    <source>
        <strain evidence="10">NCTC 9529</strain>
        <strain evidence="8">NCTC9529</strain>
    </source>
</reference>
<evidence type="ECO:0000256" key="3">
    <source>
        <dbReference type="ARBA" id="ARBA00012528"/>
    </source>
</evidence>
<evidence type="ECO:0000313" key="9">
    <source>
        <dbReference type="Proteomes" id="UP000061974"/>
    </source>
</evidence>
<evidence type="ECO:0000259" key="6">
    <source>
        <dbReference type="PROSITE" id="PS50887"/>
    </source>
</evidence>
<dbReference type="Proteomes" id="UP000061974">
    <property type="component" value="Chromosome"/>
</dbReference>
<keyword evidence="8" id="KW-0808">Transferase</keyword>
<dbReference type="Gene3D" id="3.30.70.270">
    <property type="match status" value="1"/>
</dbReference>
<dbReference type="EMBL" id="CP012257">
    <property type="protein sequence ID" value="ALB53582.1"/>
    <property type="molecule type" value="Genomic_DNA"/>
</dbReference>
<dbReference type="NCBIfam" id="TIGR00254">
    <property type="entry name" value="GGDEF"/>
    <property type="match status" value="1"/>
</dbReference>
<reference evidence="7 9" key="3">
    <citation type="journal article" date="2016" name="Genome Announc.">
        <title>Fully Closed Genome Sequences of Five Type Strains of the Genus Cronobacter and One Cronobacter sakazakii Strain.</title>
        <authorList>
            <person name="Moine D."/>
            <person name="Kassam M."/>
            <person name="Baert L."/>
            <person name="Tang Y."/>
            <person name="Barretto C."/>
            <person name="Ngom Bru C."/>
            <person name="Klijn A."/>
            <person name="Descombes P."/>
        </authorList>
    </citation>
    <scope>NUCLEOTIDE SEQUENCE [LARGE SCALE GENOMIC DNA]</scope>
    <source>
        <strain evidence="7 9">NCTC 9529</strain>
    </source>
</reference>
<evidence type="ECO:0000256" key="4">
    <source>
        <dbReference type="ARBA" id="ARBA00023134"/>
    </source>
</evidence>
<organism evidence="7 9">
    <name type="scientific">Cronobacter universalis NCTC 9529</name>
    <dbReference type="NCBI Taxonomy" id="1074000"/>
    <lineage>
        <taxon>Bacteria</taxon>
        <taxon>Pseudomonadati</taxon>
        <taxon>Pseudomonadota</taxon>
        <taxon>Gammaproteobacteria</taxon>
        <taxon>Enterobacterales</taxon>
        <taxon>Enterobacteriaceae</taxon>
        <taxon>Cronobacter</taxon>
    </lineage>
</organism>
<keyword evidence="4" id="KW-0547">Nucleotide-binding</keyword>
<evidence type="ECO:0000256" key="2">
    <source>
        <dbReference type="ARBA" id="ARBA00004665"/>
    </source>
</evidence>
<accession>A0AAC8VMJ1</accession>
<feature type="domain" description="GGDEF" evidence="6">
    <location>
        <begin position="155"/>
        <end position="287"/>
    </location>
</feature>
<proteinExistence type="predicted"/>
<dbReference type="Pfam" id="PF00990">
    <property type="entry name" value="GGDEF"/>
    <property type="match status" value="1"/>
</dbReference>
<dbReference type="EMBL" id="UFYH01000001">
    <property type="protein sequence ID" value="STC98935.1"/>
    <property type="molecule type" value="Genomic_DNA"/>
</dbReference>
<dbReference type="Gene3D" id="1.20.120.30">
    <property type="entry name" value="Aspartate receptor, ligand-binding domain"/>
    <property type="match status" value="1"/>
</dbReference>
<reference evidence="9" key="1">
    <citation type="submission" date="2015-07" db="EMBL/GenBank/DDBJ databases">
        <authorList>
            <person name="Moine D."/>
            <person name="Kassam M."/>
        </authorList>
    </citation>
    <scope>NUCLEOTIDE SEQUENCE [LARGE SCALE GENOMIC DNA]</scope>
    <source>
        <strain evidence="9">NCTC 9529</strain>
    </source>
</reference>
<keyword evidence="4" id="KW-0342">GTP-binding</keyword>
<dbReference type="SMART" id="SM00267">
    <property type="entry name" value="GGDEF"/>
    <property type="match status" value="1"/>
</dbReference>
<dbReference type="InterPro" id="IPR043128">
    <property type="entry name" value="Rev_trsase/Diguanyl_cyclase"/>
</dbReference>
<dbReference type="InterPro" id="IPR000160">
    <property type="entry name" value="GGDEF_dom"/>
</dbReference>
<evidence type="ECO:0000313" key="7">
    <source>
        <dbReference type="EMBL" id="ALB53582.1"/>
    </source>
</evidence>